<dbReference type="PANTHER" id="PTHR15002:SF0">
    <property type="entry name" value="RIBOSOMAL BIOGENESIS PROTEIN LAS1L"/>
    <property type="match status" value="1"/>
</dbReference>
<dbReference type="GO" id="GO:0004519">
    <property type="term" value="F:endonuclease activity"/>
    <property type="evidence" value="ECO:0007669"/>
    <property type="project" value="InterPro"/>
</dbReference>
<evidence type="ECO:0000313" key="1">
    <source>
        <dbReference type="EnsemblMetazoa" id="AFUN007496-PA"/>
    </source>
</evidence>
<accession>A0A182RMM4</accession>
<protein>
    <submittedName>
        <fullName evidence="1">Uncharacterized protein</fullName>
    </submittedName>
</protein>
<sequence>MENTAAPTITPPCNIDKKQPNQTYISAWRNKDEFQSVYEKIFNSPADDIASKAEALQWLNMWKIRQVKGFPVCVRCTLVVLEAQVFDLRIQRDTIDSPATESKNMYAGAFTRFVNYLTEIVTRKKTIAESVRDIGIEAYLVELRNLCAHRSSISISIDVFRRSGQYCMDWLQKSYWQPELASMESVNPGTLKYWNHADNQFLEMSDILRTYDVVSAARVRKMYHLDDAIKRMALTPDEVKLLEKHQPDQLGKIAETIVKQLQNLPLPKTQASVNAVCTALFDNCKRMFEDAVRYGDHAGTPFGALHSGLFRALAAMGCLQTLFEQLMVICERPNNMNADQRPWAKYWAHRIAVGYQLLKEYKKSCHTSLSGKVFRMGQTAQFYLARRWYATRLKSTYGHHLMLSIYVDCPWHLKLSRTYVLARLMSMNEYTKDIVPVLLTLQEPPLSNEQQSKIQRLTQIYYTNSNVMFETSCAKNMPTAGKKANGKQRSNANESKIYTAEDLKETIAKIRKRTTKPAEETIPAKRAKHCGVWTEPDETLNWGNYPLGTYRT</sequence>
<dbReference type="InterPro" id="IPR007174">
    <property type="entry name" value="Las1"/>
</dbReference>
<organism evidence="1">
    <name type="scientific">Anopheles funestus</name>
    <name type="common">African malaria mosquito</name>
    <dbReference type="NCBI Taxonomy" id="62324"/>
    <lineage>
        <taxon>Eukaryota</taxon>
        <taxon>Metazoa</taxon>
        <taxon>Ecdysozoa</taxon>
        <taxon>Arthropoda</taxon>
        <taxon>Hexapoda</taxon>
        <taxon>Insecta</taxon>
        <taxon>Pterygota</taxon>
        <taxon>Neoptera</taxon>
        <taxon>Endopterygota</taxon>
        <taxon>Diptera</taxon>
        <taxon>Nematocera</taxon>
        <taxon>Culicoidea</taxon>
        <taxon>Culicidae</taxon>
        <taxon>Anophelinae</taxon>
        <taxon>Anopheles</taxon>
    </lineage>
</organism>
<dbReference type="GO" id="GO:0030687">
    <property type="term" value="C:preribosome, large subunit precursor"/>
    <property type="evidence" value="ECO:0007669"/>
    <property type="project" value="TreeGrafter"/>
</dbReference>
<dbReference type="VEuPathDB" id="VectorBase:AFUN007496"/>
<reference evidence="1" key="1">
    <citation type="submission" date="2020-05" db="UniProtKB">
        <authorList>
            <consortium name="EnsemblMetazoa"/>
        </authorList>
    </citation>
    <scope>IDENTIFICATION</scope>
    <source>
        <strain evidence="1">FUMOZ</strain>
    </source>
</reference>
<dbReference type="STRING" id="62324.A0A182RMM4"/>
<dbReference type="PANTHER" id="PTHR15002">
    <property type="entry name" value="RIBOSOMAL BIOGENESIS PROTEIN LAS1L"/>
    <property type="match status" value="1"/>
</dbReference>
<proteinExistence type="predicted"/>
<dbReference type="AlphaFoldDB" id="A0A182RMM4"/>
<dbReference type="GO" id="GO:0000460">
    <property type="term" value="P:maturation of 5.8S rRNA"/>
    <property type="evidence" value="ECO:0007669"/>
    <property type="project" value="TreeGrafter"/>
</dbReference>
<dbReference type="VEuPathDB" id="VectorBase:AFUN2_011375"/>
<dbReference type="GO" id="GO:0090730">
    <property type="term" value="C:Las1 complex"/>
    <property type="evidence" value="ECO:0007669"/>
    <property type="project" value="InterPro"/>
</dbReference>
<dbReference type="GO" id="GO:0000470">
    <property type="term" value="P:maturation of LSU-rRNA"/>
    <property type="evidence" value="ECO:0007669"/>
    <property type="project" value="TreeGrafter"/>
</dbReference>
<name>A0A182RMM4_ANOFN</name>
<dbReference type="Pfam" id="PF04031">
    <property type="entry name" value="Las1"/>
    <property type="match status" value="1"/>
</dbReference>
<dbReference type="EnsemblMetazoa" id="AFUN007496-RA">
    <property type="protein sequence ID" value="AFUN007496-PA"/>
    <property type="gene ID" value="AFUN007496"/>
</dbReference>